<accession>J0DB74</accession>
<reference evidence="2" key="1">
    <citation type="journal article" date="2012" name="Science">
        <title>The Paleozoic origin of enzymatic lignin decomposition reconstructed from 31 fungal genomes.</title>
        <authorList>
            <person name="Floudas D."/>
            <person name="Binder M."/>
            <person name="Riley R."/>
            <person name="Barry K."/>
            <person name="Blanchette R.A."/>
            <person name="Henrissat B."/>
            <person name="Martinez A.T."/>
            <person name="Otillar R."/>
            <person name="Spatafora J.W."/>
            <person name="Yadav J.S."/>
            <person name="Aerts A."/>
            <person name="Benoit I."/>
            <person name="Boyd A."/>
            <person name="Carlson A."/>
            <person name="Copeland A."/>
            <person name="Coutinho P.M."/>
            <person name="de Vries R.P."/>
            <person name="Ferreira P."/>
            <person name="Findley K."/>
            <person name="Foster B."/>
            <person name="Gaskell J."/>
            <person name="Glotzer D."/>
            <person name="Gorecki P."/>
            <person name="Heitman J."/>
            <person name="Hesse C."/>
            <person name="Hori C."/>
            <person name="Igarashi K."/>
            <person name="Jurgens J.A."/>
            <person name="Kallen N."/>
            <person name="Kersten P."/>
            <person name="Kohler A."/>
            <person name="Kuees U."/>
            <person name="Kumar T.K.A."/>
            <person name="Kuo A."/>
            <person name="LaButti K."/>
            <person name="Larrondo L.F."/>
            <person name="Lindquist E."/>
            <person name="Ling A."/>
            <person name="Lombard V."/>
            <person name="Lucas S."/>
            <person name="Lundell T."/>
            <person name="Martin R."/>
            <person name="McLaughlin D.J."/>
            <person name="Morgenstern I."/>
            <person name="Morin E."/>
            <person name="Murat C."/>
            <person name="Nagy L.G."/>
            <person name="Nolan M."/>
            <person name="Ohm R.A."/>
            <person name="Patyshakuliyeva A."/>
            <person name="Rokas A."/>
            <person name="Ruiz-Duenas F.J."/>
            <person name="Sabat G."/>
            <person name="Salamov A."/>
            <person name="Samejima M."/>
            <person name="Schmutz J."/>
            <person name="Slot J.C."/>
            <person name="St John F."/>
            <person name="Stenlid J."/>
            <person name="Sun H."/>
            <person name="Sun S."/>
            <person name="Syed K."/>
            <person name="Tsang A."/>
            <person name="Wiebenga A."/>
            <person name="Young D."/>
            <person name="Pisabarro A."/>
            <person name="Eastwood D.C."/>
            <person name="Martin F."/>
            <person name="Cullen D."/>
            <person name="Grigoriev I.V."/>
            <person name="Hibbett D.S."/>
        </authorList>
    </citation>
    <scope>NUCLEOTIDE SEQUENCE [LARGE SCALE GENOMIC DNA]</scope>
    <source>
        <strain evidence="2">TFB10046</strain>
    </source>
</reference>
<dbReference type="AlphaFoldDB" id="J0DB74"/>
<sequence>MSLIALMVRDNFIYFLINIHKESGDQNAGEHEPELYLPGLPVVAFRLLDEFKNDYPHVQQAWI</sequence>
<dbReference type="InParanoid" id="J0DB74"/>
<keyword evidence="2" id="KW-1185">Reference proteome</keyword>
<dbReference type="Proteomes" id="UP000006514">
    <property type="component" value="Unassembled WGS sequence"/>
</dbReference>
<evidence type="ECO:0000313" key="1">
    <source>
        <dbReference type="EMBL" id="EJD37750.1"/>
    </source>
</evidence>
<dbReference type="OrthoDB" id="3034088at2759"/>
<gene>
    <name evidence="1" type="ORF">AURDEDRAFT_173259</name>
</gene>
<dbReference type="KEGG" id="adl:AURDEDRAFT_173259"/>
<proteinExistence type="predicted"/>
<evidence type="ECO:0000313" key="2">
    <source>
        <dbReference type="Proteomes" id="UP000006514"/>
    </source>
</evidence>
<dbReference type="EMBL" id="JH687836">
    <property type="protein sequence ID" value="EJD37750.1"/>
    <property type="molecule type" value="Genomic_DNA"/>
</dbReference>
<protein>
    <submittedName>
        <fullName evidence="1">Uncharacterized protein</fullName>
    </submittedName>
</protein>
<name>J0DB74_AURST</name>
<organism evidence="1 2">
    <name type="scientific">Auricularia subglabra (strain TFB-10046 / SS5)</name>
    <name type="common">White-rot fungus</name>
    <name type="synonym">Auricularia delicata (strain TFB10046)</name>
    <dbReference type="NCBI Taxonomy" id="717982"/>
    <lineage>
        <taxon>Eukaryota</taxon>
        <taxon>Fungi</taxon>
        <taxon>Dikarya</taxon>
        <taxon>Basidiomycota</taxon>
        <taxon>Agaricomycotina</taxon>
        <taxon>Agaricomycetes</taxon>
        <taxon>Auriculariales</taxon>
        <taxon>Auriculariaceae</taxon>
        <taxon>Auricularia</taxon>
    </lineage>
</organism>